<reference evidence="4" key="1">
    <citation type="submission" date="2018-05" db="EMBL/GenBank/DDBJ databases">
        <authorList>
            <person name="Lanie J.A."/>
            <person name="Ng W.-L."/>
            <person name="Kazmierczak K.M."/>
            <person name="Andrzejewski T.M."/>
            <person name="Davidsen T.M."/>
            <person name="Wayne K.J."/>
            <person name="Tettelin H."/>
            <person name="Glass J.I."/>
            <person name="Rusch D."/>
            <person name="Podicherti R."/>
            <person name="Tsui H.-C.T."/>
            <person name="Winkler M.E."/>
        </authorList>
    </citation>
    <scope>NUCLEOTIDE SEQUENCE</scope>
</reference>
<dbReference type="EMBL" id="UINC01101630">
    <property type="protein sequence ID" value="SVC62588.1"/>
    <property type="molecule type" value="Genomic_DNA"/>
</dbReference>
<dbReference type="NCBIfam" id="TIGR02226">
    <property type="entry name" value="two_anch"/>
    <property type="match status" value="1"/>
</dbReference>
<dbReference type="Pfam" id="PF07584">
    <property type="entry name" value="BatA"/>
    <property type="match status" value="1"/>
</dbReference>
<organism evidence="4">
    <name type="scientific">marine metagenome</name>
    <dbReference type="NCBI Taxonomy" id="408172"/>
    <lineage>
        <taxon>unclassified sequences</taxon>
        <taxon>metagenomes</taxon>
        <taxon>ecological metagenomes</taxon>
    </lineage>
</organism>
<feature type="transmembrane region" description="Helical" evidence="1">
    <location>
        <begin position="42"/>
        <end position="64"/>
    </location>
</feature>
<keyword evidence="1" id="KW-0472">Membrane</keyword>
<dbReference type="Pfam" id="PF13519">
    <property type="entry name" value="VWA_2"/>
    <property type="match status" value="1"/>
</dbReference>
<proteinExistence type="predicted"/>
<accession>A0A382NQ09</accession>
<name>A0A382NQ09_9ZZZZ</name>
<evidence type="ECO:0000256" key="1">
    <source>
        <dbReference type="SAM" id="Phobius"/>
    </source>
</evidence>
<gene>
    <name evidence="4" type="ORF">METZ01_LOCUS315442</name>
</gene>
<dbReference type="InterPro" id="IPR011933">
    <property type="entry name" value="Double_TM_dom"/>
</dbReference>
<protein>
    <submittedName>
        <fullName evidence="4">Uncharacterized protein</fullName>
    </submittedName>
</protein>
<dbReference type="InterPro" id="IPR024163">
    <property type="entry name" value="Aerotolerance_reg_N"/>
</dbReference>
<evidence type="ECO:0000313" key="4">
    <source>
        <dbReference type="EMBL" id="SVC62588.1"/>
    </source>
</evidence>
<dbReference type="PANTHER" id="PTHR37464:SF1">
    <property type="entry name" value="BLL2463 PROTEIN"/>
    <property type="match status" value="1"/>
</dbReference>
<keyword evidence="1" id="KW-1133">Transmembrane helix</keyword>
<feature type="domain" description="VWFA" evidence="3">
    <location>
        <begin position="76"/>
        <end position="178"/>
    </location>
</feature>
<dbReference type="AlphaFoldDB" id="A0A382NQ09"/>
<evidence type="ECO:0000259" key="3">
    <source>
        <dbReference type="Pfam" id="PF13519"/>
    </source>
</evidence>
<sequence>VIIPLILHLFHRQDRKRLVFPALRYLQRMNKDHARKIRLRQLLLLLLRMGAILFLVIAGSRPFLRNSQGMHEPTATVIILDNSMSSGFIRDDQQILENLKELALQGAKEASPEDRLWLIKAAEPWETATTGSLTQVQEAIQATGVIQTASNLTVELERAVSILSSSNLPLKEIHLVSDLQVSAFRNSSNLNQIVGIPLIISTLPLLEGANNYLDSLVIGDGLAPLANEASHITVHVAGTDDQSEIPLRLFINDRIYGLSNGKPGS</sequence>
<feature type="non-terminal residue" evidence="4">
    <location>
        <position position="265"/>
    </location>
</feature>
<dbReference type="PANTHER" id="PTHR37464">
    <property type="entry name" value="BLL2463 PROTEIN"/>
    <property type="match status" value="1"/>
</dbReference>
<evidence type="ECO:0000259" key="2">
    <source>
        <dbReference type="Pfam" id="PF07584"/>
    </source>
</evidence>
<feature type="non-terminal residue" evidence="4">
    <location>
        <position position="1"/>
    </location>
</feature>
<keyword evidence="1" id="KW-0812">Transmembrane</keyword>
<dbReference type="InterPro" id="IPR002035">
    <property type="entry name" value="VWF_A"/>
</dbReference>
<feature type="domain" description="Aerotolerance regulator N-terminal" evidence="2">
    <location>
        <begin position="2"/>
        <end position="62"/>
    </location>
</feature>